<keyword evidence="2" id="KW-1185">Reference proteome</keyword>
<gene>
    <name evidence="1" type="ORF">RM780_16860</name>
</gene>
<dbReference type="EMBL" id="JAVREN010000024">
    <property type="protein sequence ID" value="MDT0308617.1"/>
    <property type="molecule type" value="Genomic_DNA"/>
</dbReference>
<evidence type="ECO:0008006" key="3">
    <source>
        <dbReference type="Google" id="ProtNLM"/>
    </source>
</evidence>
<evidence type="ECO:0000313" key="2">
    <source>
        <dbReference type="Proteomes" id="UP001183388"/>
    </source>
</evidence>
<dbReference type="SUPFAM" id="SSF88723">
    <property type="entry name" value="PIN domain-like"/>
    <property type="match status" value="1"/>
</dbReference>
<protein>
    <recommendedName>
        <fullName evidence="3">PIN domain-containing protein</fullName>
    </recommendedName>
</protein>
<dbReference type="RefSeq" id="WP_311631558.1">
    <property type="nucleotide sequence ID" value="NZ_JAVREN010000024.1"/>
</dbReference>
<dbReference type="Proteomes" id="UP001183388">
    <property type="component" value="Unassembled WGS sequence"/>
</dbReference>
<dbReference type="Gene3D" id="3.40.50.1010">
    <property type="entry name" value="5'-nuclease"/>
    <property type="match status" value="1"/>
</dbReference>
<evidence type="ECO:0000313" key="1">
    <source>
        <dbReference type="EMBL" id="MDT0308617.1"/>
    </source>
</evidence>
<comment type="caution">
    <text evidence="1">The sequence shown here is derived from an EMBL/GenBank/DDBJ whole genome shotgun (WGS) entry which is preliminary data.</text>
</comment>
<sequence>MSAAPLVYVFDSEALSRAVRGDRTVMALIEEARREGIPVVVTPMTVVEADDGRVQQARWHWIMSRLVIHPLGAEQARSAQQLRRATGMHGHKYVIDTFLAVTALDQPGAVIVFTSDVDDLSKLLADRPLVTVQSI</sequence>
<dbReference type="InterPro" id="IPR029060">
    <property type="entry name" value="PIN-like_dom_sf"/>
</dbReference>
<organism evidence="1 2">
    <name type="scientific">Streptomyces boetiae</name>
    <dbReference type="NCBI Taxonomy" id="3075541"/>
    <lineage>
        <taxon>Bacteria</taxon>
        <taxon>Bacillati</taxon>
        <taxon>Actinomycetota</taxon>
        <taxon>Actinomycetes</taxon>
        <taxon>Kitasatosporales</taxon>
        <taxon>Streptomycetaceae</taxon>
        <taxon>Streptomyces</taxon>
    </lineage>
</organism>
<proteinExistence type="predicted"/>
<name>A0ABU2LBD1_9ACTN</name>
<accession>A0ABU2LBD1</accession>
<reference evidence="2" key="1">
    <citation type="submission" date="2023-07" db="EMBL/GenBank/DDBJ databases">
        <title>30 novel species of actinomycetes from the DSMZ collection.</title>
        <authorList>
            <person name="Nouioui I."/>
        </authorList>
    </citation>
    <scope>NUCLEOTIDE SEQUENCE [LARGE SCALE GENOMIC DNA]</scope>
    <source>
        <strain evidence="2">DSM 44917</strain>
    </source>
</reference>